<keyword evidence="4" id="KW-1185">Reference proteome</keyword>
<organism evidence="3 4">
    <name type="scientific">Parasediminibacterium paludis</name>
    <dbReference type="NCBI Taxonomy" id="908966"/>
    <lineage>
        <taxon>Bacteria</taxon>
        <taxon>Pseudomonadati</taxon>
        <taxon>Bacteroidota</taxon>
        <taxon>Chitinophagia</taxon>
        <taxon>Chitinophagales</taxon>
        <taxon>Chitinophagaceae</taxon>
        <taxon>Parasediminibacterium</taxon>
    </lineage>
</organism>
<dbReference type="EMBL" id="JBHSDC010000003">
    <property type="protein sequence ID" value="MFC4231076.1"/>
    <property type="molecule type" value="Genomic_DNA"/>
</dbReference>
<proteinExistence type="predicted"/>
<evidence type="ECO:0000256" key="2">
    <source>
        <dbReference type="SAM" id="SignalP"/>
    </source>
</evidence>
<evidence type="ECO:0008006" key="5">
    <source>
        <dbReference type="Google" id="ProtNLM"/>
    </source>
</evidence>
<gene>
    <name evidence="3" type="ORF">ACFOW1_04185</name>
</gene>
<evidence type="ECO:0000313" key="3">
    <source>
        <dbReference type="EMBL" id="MFC4231076.1"/>
    </source>
</evidence>
<evidence type="ECO:0000256" key="1">
    <source>
        <dbReference type="SAM" id="MobiDB-lite"/>
    </source>
</evidence>
<sequence>MKKLIALLAIVLAVITNVNAQPPQGGYDPAQMKEMMKNRFKESMSFLTPVQLDSVVNIVIDARSGMRGMREMSDEDRQAAMKKSAEARDKRLDAALPKDVAQKVKDVLAQQRQGGGRPQGGGNK</sequence>
<keyword evidence="2" id="KW-0732">Signal</keyword>
<protein>
    <recommendedName>
        <fullName evidence="5">LTXXQ motif family protein</fullName>
    </recommendedName>
</protein>
<dbReference type="Proteomes" id="UP001595906">
    <property type="component" value="Unassembled WGS sequence"/>
</dbReference>
<reference evidence="4" key="1">
    <citation type="journal article" date="2019" name="Int. J. Syst. Evol. Microbiol.">
        <title>The Global Catalogue of Microorganisms (GCM) 10K type strain sequencing project: providing services to taxonomists for standard genome sequencing and annotation.</title>
        <authorList>
            <consortium name="The Broad Institute Genomics Platform"/>
            <consortium name="The Broad Institute Genome Sequencing Center for Infectious Disease"/>
            <person name="Wu L."/>
            <person name="Ma J."/>
        </authorList>
    </citation>
    <scope>NUCLEOTIDE SEQUENCE [LARGE SCALE GENOMIC DNA]</scope>
    <source>
        <strain evidence="4">CECT 8010</strain>
    </source>
</reference>
<feature type="signal peptide" evidence="2">
    <location>
        <begin position="1"/>
        <end position="20"/>
    </location>
</feature>
<accession>A0ABV8PVN5</accession>
<comment type="caution">
    <text evidence="3">The sequence shown here is derived from an EMBL/GenBank/DDBJ whole genome shotgun (WGS) entry which is preliminary data.</text>
</comment>
<feature type="chain" id="PRO_5046831297" description="LTXXQ motif family protein" evidence="2">
    <location>
        <begin position="21"/>
        <end position="124"/>
    </location>
</feature>
<dbReference type="RefSeq" id="WP_379012463.1">
    <property type="nucleotide sequence ID" value="NZ_JBHSDC010000003.1"/>
</dbReference>
<evidence type="ECO:0000313" key="4">
    <source>
        <dbReference type="Proteomes" id="UP001595906"/>
    </source>
</evidence>
<name>A0ABV8PVN5_9BACT</name>
<feature type="region of interest" description="Disordered" evidence="1">
    <location>
        <begin position="68"/>
        <end position="87"/>
    </location>
</feature>